<dbReference type="RefSeq" id="WP_216255131.1">
    <property type="nucleotide sequence ID" value="NZ_JAZHFS010000036.1"/>
</dbReference>
<evidence type="ECO:0000259" key="1">
    <source>
        <dbReference type="Pfam" id="PF18050"/>
    </source>
</evidence>
<comment type="caution">
    <text evidence="2">The sequence shown here is derived from an EMBL/GenBank/DDBJ whole genome shotgun (WGS) entry which is preliminary data.</text>
</comment>
<dbReference type="Proteomes" id="UP001498469">
    <property type="component" value="Unassembled WGS sequence"/>
</dbReference>
<sequence length="119" mass="13152">MKNTISMDINGTKVTATLVNNSSTEELFKMLKEGPLTIEMEDYASMEKVGSIGTNLSTNDKQTTTKAGDLILYLGDKFVIYYENNSWKFTRLGKINDVSQNELKKILGSGDATVTLSLD</sequence>
<accession>A0ABU7UXD7</accession>
<organism evidence="2 3">
    <name type="scientific">Clostridium frigoriphilum</name>
    <dbReference type="NCBI Taxonomy" id="443253"/>
    <lineage>
        <taxon>Bacteria</taxon>
        <taxon>Bacillati</taxon>
        <taxon>Bacillota</taxon>
        <taxon>Clostridia</taxon>
        <taxon>Eubacteriales</taxon>
        <taxon>Clostridiaceae</taxon>
        <taxon>Clostridium</taxon>
    </lineage>
</organism>
<dbReference type="EMBL" id="JAZHFS010000036">
    <property type="protein sequence ID" value="MEF2115028.1"/>
    <property type="molecule type" value="Genomic_DNA"/>
</dbReference>
<evidence type="ECO:0000313" key="2">
    <source>
        <dbReference type="EMBL" id="MEF2115028.1"/>
    </source>
</evidence>
<evidence type="ECO:0000313" key="3">
    <source>
        <dbReference type="Proteomes" id="UP001498469"/>
    </source>
</evidence>
<reference evidence="2 3" key="1">
    <citation type="submission" date="2023-11" db="EMBL/GenBank/DDBJ databases">
        <title>Draft genome sequence of a psychrophilic Clostridium strain from permafrost water brine.</title>
        <authorList>
            <person name="Shcherbakova V.A."/>
            <person name="Trubitsyn V.E."/>
            <person name="Zakharyuk A.G."/>
        </authorList>
    </citation>
    <scope>NUCLEOTIDE SEQUENCE [LARGE SCALE GENOMIC DNA]</scope>
    <source>
        <strain evidence="2 3">14F</strain>
    </source>
</reference>
<protein>
    <submittedName>
        <fullName evidence="2">Cyclophilin-like fold protein</fullName>
    </submittedName>
</protein>
<dbReference type="Pfam" id="PF18050">
    <property type="entry name" value="Cyclophil_like2"/>
    <property type="match status" value="1"/>
</dbReference>
<gene>
    <name evidence="2" type="ORF">SJI18_22355</name>
</gene>
<keyword evidence="3" id="KW-1185">Reference proteome</keyword>
<feature type="domain" description="Cyclophilin-like" evidence="1">
    <location>
        <begin position="7"/>
        <end position="116"/>
    </location>
</feature>
<proteinExistence type="predicted"/>
<name>A0ABU7UXD7_9CLOT</name>
<dbReference type="InterPro" id="IPR041183">
    <property type="entry name" value="Cyclophilin-like"/>
</dbReference>